<accession>A0A3N4JKW0</accession>
<dbReference type="EMBL" id="ML120402">
    <property type="protein sequence ID" value="RPA97618.1"/>
    <property type="molecule type" value="Genomic_DNA"/>
</dbReference>
<name>A0A3N4JKW0_9PEZI</name>
<protein>
    <submittedName>
        <fullName evidence="1">Uncharacterized protein</fullName>
    </submittedName>
</protein>
<evidence type="ECO:0000313" key="1">
    <source>
        <dbReference type="EMBL" id="RPA97618.1"/>
    </source>
</evidence>
<gene>
    <name evidence="1" type="ORF">L873DRAFT_1097420</name>
</gene>
<sequence>MLERPSIYGITYMLAQRVSQHKHCGKSVTRCFCISSGPIPKFASNQRRLLLSYTRAKVVVAPQPTVARWLATLGTLKRVPDSSTQIYSSTQICGLA</sequence>
<keyword evidence="2" id="KW-1185">Reference proteome</keyword>
<reference evidence="1 2" key="1">
    <citation type="journal article" date="2018" name="Nat. Ecol. Evol.">
        <title>Pezizomycetes genomes reveal the molecular basis of ectomycorrhizal truffle lifestyle.</title>
        <authorList>
            <person name="Murat C."/>
            <person name="Payen T."/>
            <person name="Noel B."/>
            <person name="Kuo A."/>
            <person name="Morin E."/>
            <person name="Chen J."/>
            <person name="Kohler A."/>
            <person name="Krizsan K."/>
            <person name="Balestrini R."/>
            <person name="Da Silva C."/>
            <person name="Montanini B."/>
            <person name="Hainaut M."/>
            <person name="Levati E."/>
            <person name="Barry K.W."/>
            <person name="Belfiori B."/>
            <person name="Cichocki N."/>
            <person name="Clum A."/>
            <person name="Dockter R.B."/>
            <person name="Fauchery L."/>
            <person name="Guy J."/>
            <person name="Iotti M."/>
            <person name="Le Tacon F."/>
            <person name="Lindquist E.A."/>
            <person name="Lipzen A."/>
            <person name="Malagnac F."/>
            <person name="Mello A."/>
            <person name="Molinier V."/>
            <person name="Miyauchi S."/>
            <person name="Poulain J."/>
            <person name="Riccioni C."/>
            <person name="Rubini A."/>
            <person name="Sitrit Y."/>
            <person name="Splivallo R."/>
            <person name="Traeger S."/>
            <person name="Wang M."/>
            <person name="Zifcakova L."/>
            <person name="Wipf D."/>
            <person name="Zambonelli A."/>
            <person name="Paolocci F."/>
            <person name="Nowrousian M."/>
            <person name="Ottonello S."/>
            <person name="Baldrian P."/>
            <person name="Spatafora J.W."/>
            <person name="Henrissat B."/>
            <person name="Nagy L.G."/>
            <person name="Aury J.M."/>
            <person name="Wincker P."/>
            <person name="Grigoriev I.V."/>
            <person name="Bonfante P."/>
            <person name="Martin F.M."/>
        </authorList>
    </citation>
    <scope>NUCLEOTIDE SEQUENCE [LARGE SCALE GENOMIC DNA]</scope>
    <source>
        <strain evidence="1 2">120613-1</strain>
    </source>
</reference>
<dbReference type="AlphaFoldDB" id="A0A3N4JKW0"/>
<dbReference type="Proteomes" id="UP000276215">
    <property type="component" value="Unassembled WGS sequence"/>
</dbReference>
<proteinExistence type="predicted"/>
<evidence type="ECO:0000313" key="2">
    <source>
        <dbReference type="Proteomes" id="UP000276215"/>
    </source>
</evidence>
<organism evidence="1 2">
    <name type="scientific">Choiromyces venosus 120613-1</name>
    <dbReference type="NCBI Taxonomy" id="1336337"/>
    <lineage>
        <taxon>Eukaryota</taxon>
        <taxon>Fungi</taxon>
        <taxon>Dikarya</taxon>
        <taxon>Ascomycota</taxon>
        <taxon>Pezizomycotina</taxon>
        <taxon>Pezizomycetes</taxon>
        <taxon>Pezizales</taxon>
        <taxon>Tuberaceae</taxon>
        <taxon>Choiromyces</taxon>
    </lineage>
</organism>